<accession>A0ABU0YN90</accession>
<reference evidence="4" key="1">
    <citation type="submission" date="2023-08" db="EMBL/GenBank/DDBJ databases">
        <title>Rhodospirillaceae gen. nov., a novel taxon isolated from the Yangtze River Yuezi River estuary sludge.</title>
        <authorList>
            <person name="Ruan L."/>
        </authorList>
    </citation>
    <scope>NUCLEOTIDE SEQUENCE [LARGE SCALE GENOMIC DNA]</scope>
    <source>
        <strain evidence="4">R-7</strain>
    </source>
</reference>
<comment type="caution">
    <text evidence="3">The sequence shown here is derived from an EMBL/GenBank/DDBJ whole genome shotgun (WGS) entry which is preliminary data.</text>
</comment>
<dbReference type="InterPro" id="IPR049201">
    <property type="entry name" value="DUF6867"/>
</dbReference>
<organism evidence="3 4">
    <name type="scientific">Dongia sedimenti</name>
    <dbReference type="NCBI Taxonomy" id="3064282"/>
    <lineage>
        <taxon>Bacteria</taxon>
        <taxon>Pseudomonadati</taxon>
        <taxon>Pseudomonadota</taxon>
        <taxon>Alphaproteobacteria</taxon>
        <taxon>Rhodospirillales</taxon>
        <taxon>Dongiaceae</taxon>
        <taxon>Dongia</taxon>
    </lineage>
</organism>
<evidence type="ECO:0000259" key="2">
    <source>
        <dbReference type="Pfam" id="PF21741"/>
    </source>
</evidence>
<gene>
    <name evidence="3" type="ORF">Q8A70_11310</name>
</gene>
<keyword evidence="4" id="KW-1185">Reference proteome</keyword>
<feature type="transmembrane region" description="Helical" evidence="1">
    <location>
        <begin position="6"/>
        <end position="27"/>
    </location>
</feature>
<protein>
    <recommendedName>
        <fullName evidence="2">DUF6867 domain-containing protein</fullName>
    </recommendedName>
</protein>
<dbReference type="RefSeq" id="WP_379955710.1">
    <property type="nucleotide sequence ID" value="NZ_JAUYVI010000003.1"/>
</dbReference>
<sequence length="116" mass="12838">MSEFNFGEILGVSLVMFGFAAFLMGQAIAETWRPAWQNIGYGLLLALGNHFIDCALFGGDWLSLSHYLLDAAIIIVIALFAHRVTLARKMVQQYPWLYERSGLLSWRERAGGGAGA</sequence>
<keyword evidence="1" id="KW-0812">Transmembrane</keyword>
<feature type="domain" description="DUF6867" evidence="2">
    <location>
        <begin position="9"/>
        <end position="109"/>
    </location>
</feature>
<dbReference type="Proteomes" id="UP001230156">
    <property type="component" value="Unassembled WGS sequence"/>
</dbReference>
<keyword evidence="1" id="KW-0472">Membrane</keyword>
<feature type="transmembrane region" description="Helical" evidence="1">
    <location>
        <begin position="64"/>
        <end position="81"/>
    </location>
</feature>
<name>A0ABU0YN90_9PROT</name>
<evidence type="ECO:0000256" key="1">
    <source>
        <dbReference type="SAM" id="Phobius"/>
    </source>
</evidence>
<evidence type="ECO:0000313" key="3">
    <source>
        <dbReference type="EMBL" id="MDQ7248258.1"/>
    </source>
</evidence>
<keyword evidence="1" id="KW-1133">Transmembrane helix</keyword>
<proteinExistence type="predicted"/>
<dbReference type="EMBL" id="JAUYVI010000003">
    <property type="protein sequence ID" value="MDQ7248258.1"/>
    <property type="molecule type" value="Genomic_DNA"/>
</dbReference>
<dbReference type="Pfam" id="PF21741">
    <property type="entry name" value="DUF6867"/>
    <property type="match status" value="1"/>
</dbReference>
<evidence type="ECO:0000313" key="4">
    <source>
        <dbReference type="Proteomes" id="UP001230156"/>
    </source>
</evidence>